<keyword evidence="3" id="KW-0862">Zinc</keyword>
<sequence length="496" mass="55228">MEGLGTVFGNAAGKQARCVKECGNSHLLDFIHDSFELLFSESMLELTRRGSRLVMLCLENSGTINMDLQGLELGCMRDFVQHLRQEYPSHTASSICYFPEPRCQLRDSQSAYGPTLSTLHPSQSDIPPRHATPRRAFYSLLDVFWQFRIPHAHGREVNRPLITRSLYMPQIMAEAQKCVHKGCGKVFTDADEDCVYHPGPPEFHEGQKGWKCCKPRVLTFDDFMNIPPCTTGKHSTVDEQPALAERPKQTAEELDAKIKAAAAPTPASNDSLPPPVARTPVAAQTPRGATPAPPEDEDDDPSIPVPDGATCKRKACGKSYKAGQNRDEEECVHHPGAALFHEGSKGWTCCKRRVLEFDEFMKIQGCKTKSRHLFVGTKKDQDSEEELKDVRNDFYQTATTVIASLYLKKIDKDRSKVEFSDDGTKVDLDLHTSDKQHYASKMELFGPIKPGESKFKIMGTKLELTLAKADGRGWAVLRADDPHTGEIIQAGRAGRV</sequence>
<dbReference type="Proteomes" id="UP000070133">
    <property type="component" value="Unassembled WGS sequence"/>
</dbReference>
<dbReference type="PROSITE" id="PS51401">
    <property type="entry name" value="CHORD"/>
    <property type="match status" value="2"/>
</dbReference>
<dbReference type="PROSITE" id="PS51203">
    <property type="entry name" value="CS"/>
    <property type="match status" value="1"/>
</dbReference>
<keyword evidence="1" id="KW-0479">Metal-binding</keyword>
<feature type="domain" description="CS" evidence="5">
    <location>
        <begin position="387"/>
        <end position="478"/>
    </location>
</feature>
<evidence type="ECO:0000256" key="2">
    <source>
        <dbReference type="ARBA" id="ARBA00022737"/>
    </source>
</evidence>
<dbReference type="GO" id="GO:0046872">
    <property type="term" value="F:metal ion binding"/>
    <property type="evidence" value="ECO:0007669"/>
    <property type="project" value="UniProtKB-KW"/>
</dbReference>
<dbReference type="Gene3D" id="2.60.40.790">
    <property type="match status" value="1"/>
</dbReference>
<dbReference type="InterPro" id="IPR007051">
    <property type="entry name" value="CHORD_dom"/>
</dbReference>
<feature type="domain" description="CHORD" evidence="6">
    <location>
        <begin position="178"/>
        <end position="234"/>
    </location>
</feature>
<reference evidence="7 8" key="1">
    <citation type="submission" date="2015-07" db="EMBL/GenBank/DDBJ databases">
        <title>Comparative genomics of the Sigatoka disease complex on banana suggests a link between parallel evolutionary changes in Pseudocercospora fijiensis and Pseudocercospora eumusae and increased virulence on the banana host.</title>
        <authorList>
            <person name="Chang T.-C."/>
            <person name="Salvucci A."/>
            <person name="Crous P.W."/>
            <person name="Stergiopoulos I."/>
        </authorList>
    </citation>
    <scope>NUCLEOTIDE SEQUENCE [LARGE SCALE GENOMIC DNA]</scope>
    <source>
        <strain evidence="7 8">CBS 114824</strain>
    </source>
</reference>
<comment type="caution">
    <text evidence="7">The sequence shown here is derived from an EMBL/GenBank/DDBJ whole genome shotgun (WGS) entry which is preliminary data.</text>
</comment>
<evidence type="ECO:0008006" key="9">
    <source>
        <dbReference type="Google" id="ProtNLM"/>
    </source>
</evidence>
<keyword evidence="8" id="KW-1185">Reference proteome</keyword>
<proteinExistence type="predicted"/>
<evidence type="ECO:0000259" key="5">
    <source>
        <dbReference type="PROSITE" id="PS51203"/>
    </source>
</evidence>
<feature type="domain" description="CHORD" evidence="6">
    <location>
        <begin position="311"/>
        <end position="372"/>
    </location>
</feature>
<dbReference type="PANTHER" id="PTHR46983:SF3">
    <property type="entry name" value="CHPADIPLOID STATE MAINTENANCE PROTEIN CHPA"/>
    <property type="match status" value="1"/>
</dbReference>
<dbReference type="OrthoDB" id="1898560at2759"/>
<organism evidence="7 8">
    <name type="scientific">Pseudocercospora eumusae</name>
    <dbReference type="NCBI Taxonomy" id="321146"/>
    <lineage>
        <taxon>Eukaryota</taxon>
        <taxon>Fungi</taxon>
        <taxon>Dikarya</taxon>
        <taxon>Ascomycota</taxon>
        <taxon>Pezizomycotina</taxon>
        <taxon>Dothideomycetes</taxon>
        <taxon>Dothideomycetidae</taxon>
        <taxon>Mycosphaerellales</taxon>
        <taxon>Mycosphaerellaceae</taxon>
        <taxon>Pseudocercospora</taxon>
    </lineage>
</organism>
<dbReference type="Pfam" id="PF04969">
    <property type="entry name" value="CS"/>
    <property type="match status" value="1"/>
</dbReference>
<feature type="compositionally biased region" description="Basic and acidic residues" evidence="4">
    <location>
        <begin position="245"/>
        <end position="258"/>
    </location>
</feature>
<dbReference type="SUPFAM" id="SSF49764">
    <property type="entry name" value="HSP20-like chaperones"/>
    <property type="match status" value="1"/>
</dbReference>
<dbReference type="InterPro" id="IPR008978">
    <property type="entry name" value="HSP20-like_chaperone"/>
</dbReference>
<accession>A0A139HPG2</accession>
<gene>
    <name evidence="7" type="ORF">AC578_7911</name>
</gene>
<dbReference type="EMBL" id="LFZN01000022">
    <property type="protein sequence ID" value="KXT04340.1"/>
    <property type="molecule type" value="Genomic_DNA"/>
</dbReference>
<dbReference type="PANTHER" id="PTHR46983">
    <property type="entry name" value="CYSTEINE AND HISTIDINE-RICH DOMAIN-CONTAINING PROTEIN 1"/>
    <property type="match status" value="1"/>
</dbReference>
<evidence type="ECO:0000256" key="4">
    <source>
        <dbReference type="SAM" id="MobiDB-lite"/>
    </source>
</evidence>
<protein>
    <recommendedName>
        <fullName evidence="9">CS domain-containing protein</fullName>
    </recommendedName>
</protein>
<evidence type="ECO:0000259" key="6">
    <source>
        <dbReference type="PROSITE" id="PS51401"/>
    </source>
</evidence>
<dbReference type="Gene3D" id="4.10.1130.20">
    <property type="match status" value="2"/>
</dbReference>
<evidence type="ECO:0000256" key="1">
    <source>
        <dbReference type="ARBA" id="ARBA00022723"/>
    </source>
</evidence>
<feature type="region of interest" description="Disordered" evidence="4">
    <location>
        <begin position="231"/>
        <end position="308"/>
    </location>
</feature>
<dbReference type="InterPro" id="IPR007052">
    <property type="entry name" value="CS_dom"/>
</dbReference>
<keyword evidence="2" id="KW-0677">Repeat</keyword>
<evidence type="ECO:0000313" key="7">
    <source>
        <dbReference type="EMBL" id="KXT04340.1"/>
    </source>
</evidence>
<evidence type="ECO:0000313" key="8">
    <source>
        <dbReference type="Proteomes" id="UP000070133"/>
    </source>
</evidence>
<dbReference type="AlphaFoldDB" id="A0A139HPG2"/>
<dbReference type="Pfam" id="PF04968">
    <property type="entry name" value="CHORD"/>
    <property type="match status" value="2"/>
</dbReference>
<dbReference type="CDD" id="cd06466">
    <property type="entry name" value="p23_CS_SGT1_like"/>
    <property type="match status" value="1"/>
</dbReference>
<dbReference type="STRING" id="321146.A0A139HPG2"/>
<name>A0A139HPG2_9PEZI</name>
<dbReference type="InterPro" id="IPR039790">
    <property type="entry name" value="CHRD1"/>
</dbReference>
<evidence type="ECO:0000256" key="3">
    <source>
        <dbReference type="ARBA" id="ARBA00022833"/>
    </source>
</evidence>